<keyword evidence="15" id="KW-0325">Glycoprotein</keyword>
<keyword evidence="3" id="KW-0723">Serine/threonine-protein kinase</keyword>
<dbReference type="InterPro" id="IPR008271">
    <property type="entry name" value="Ser/Thr_kinase_AS"/>
</dbReference>
<evidence type="ECO:0000256" key="18">
    <source>
        <dbReference type="PROSITE-ProRule" id="PRU10141"/>
    </source>
</evidence>
<feature type="signal peptide" evidence="20">
    <location>
        <begin position="1"/>
        <end position="32"/>
    </location>
</feature>
<dbReference type="Gene3D" id="3.30.200.20">
    <property type="entry name" value="Phosphorylase Kinase, domain 1"/>
    <property type="match status" value="1"/>
</dbReference>
<dbReference type="CDD" id="cd14066">
    <property type="entry name" value="STKc_IRAK"/>
    <property type="match status" value="1"/>
</dbReference>
<dbReference type="FunFam" id="3.30.200.20:FF:000178">
    <property type="entry name" value="serine/threonine-protein kinase PBS1-like"/>
    <property type="match status" value="1"/>
</dbReference>
<evidence type="ECO:0000256" key="17">
    <source>
        <dbReference type="ARBA" id="ARBA00048679"/>
    </source>
</evidence>
<evidence type="ECO:0000256" key="8">
    <source>
        <dbReference type="ARBA" id="ARBA00022737"/>
    </source>
</evidence>
<evidence type="ECO:0000256" key="6">
    <source>
        <dbReference type="ARBA" id="ARBA00022692"/>
    </source>
</evidence>
<evidence type="ECO:0000256" key="15">
    <source>
        <dbReference type="ARBA" id="ARBA00023180"/>
    </source>
</evidence>
<evidence type="ECO:0000256" key="4">
    <source>
        <dbReference type="ARBA" id="ARBA00022614"/>
    </source>
</evidence>
<comment type="catalytic activity">
    <reaction evidence="17">
        <text>L-seryl-[protein] + ATP = O-phospho-L-seryl-[protein] + ADP + H(+)</text>
        <dbReference type="Rhea" id="RHEA:17989"/>
        <dbReference type="Rhea" id="RHEA-COMP:9863"/>
        <dbReference type="Rhea" id="RHEA-COMP:11604"/>
        <dbReference type="ChEBI" id="CHEBI:15378"/>
        <dbReference type="ChEBI" id="CHEBI:29999"/>
        <dbReference type="ChEBI" id="CHEBI:30616"/>
        <dbReference type="ChEBI" id="CHEBI:83421"/>
        <dbReference type="ChEBI" id="CHEBI:456216"/>
        <dbReference type="EC" id="2.7.11.1"/>
    </reaction>
</comment>
<keyword evidence="10" id="KW-0418">Kinase</keyword>
<keyword evidence="11 18" id="KW-0067">ATP-binding</keyword>
<dbReference type="PANTHER" id="PTHR45631">
    <property type="entry name" value="OS07G0107800 PROTEIN-RELATED"/>
    <property type="match status" value="1"/>
</dbReference>
<reference evidence="22" key="1">
    <citation type="submission" date="2014-04" db="EMBL/GenBank/DDBJ databases">
        <title>The genes involved in the male and female cone development in Pinus tabuliformis.</title>
        <authorList>
            <person name="Niu S."/>
            <person name="Li W."/>
            <person name="Chen X."/>
        </authorList>
    </citation>
    <scope>NUCLEOTIDE SEQUENCE</scope>
</reference>
<keyword evidence="8" id="KW-0677">Repeat</keyword>
<keyword evidence="7 20" id="KW-0732">Signal</keyword>
<evidence type="ECO:0000256" key="10">
    <source>
        <dbReference type="ARBA" id="ARBA00022777"/>
    </source>
</evidence>
<evidence type="ECO:0000259" key="21">
    <source>
        <dbReference type="PROSITE" id="PS50011"/>
    </source>
</evidence>
<feature type="binding site" evidence="18">
    <location>
        <position position="643"/>
    </location>
    <ligand>
        <name>ATP</name>
        <dbReference type="ChEBI" id="CHEBI:30616"/>
    </ligand>
</feature>
<dbReference type="InterPro" id="IPR017441">
    <property type="entry name" value="Protein_kinase_ATP_BS"/>
</dbReference>
<dbReference type="FunFam" id="1.10.510.10:FF:000146">
    <property type="entry name" value="LRR receptor-like serine/threonine-protein kinase IOS1"/>
    <property type="match status" value="1"/>
</dbReference>
<keyword evidence="14" id="KW-0675">Receptor</keyword>
<dbReference type="GO" id="GO:0005524">
    <property type="term" value="F:ATP binding"/>
    <property type="evidence" value="ECO:0007669"/>
    <property type="project" value="UniProtKB-UniRule"/>
</dbReference>
<dbReference type="PROSITE" id="PS00108">
    <property type="entry name" value="PROTEIN_KINASE_ST"/>
    <property type="match status" value="1"/>
</dbReference>
<evidence type="ECO:0000256" key="7">
    <source>
        <dbReference type="ARBA" id="ARBA00022729"/>
    </source>
</evidence>
<evidence type="ECO:0000256" key="16">
    <source>
        <dbReference type="ARBA" id="ARBA00047899"/>
    </source>
</evidence>
<evidence type="ECO:0000256" key="13">
    <source>
        <dbReference type="ARBA" id="ARBA00023136"/>
    </source>
</evidence>
<dbReference type="InterPro" id="IPR001611">
    <property type="entry name" value="Leu-rich_rpt"/>
</dbReference>
<protein>
    <recommendedName>
        <fullName evidence="2">non-specific serine/threonine protein kinase</fullName>
        <ecNumber evidence="2">2.7.11.1</ecNumber>
    </recommendedName>
</protein>
<dbReference type="EMBL" id="KJ711073">
    <property type="protein sequence ID" value="AJP06318.1"/>
    <property type="molecule type" value="mRNA"/>
</dbReference>
<dbReference type="GO" id="GO:0016020">
    <property type="term" value="C:membrane"/>
    <property type="evidence" value="ECO:0007669"/>
    <property type="project" value="UniProtKB-SubCell"/>
</dbReference>
<dbReference type="Pfam" id="PF00560">
    <property type="entry name" value="LRR_1"/>
    <property type="match status" value="2"/>
</dbReference>
<dbReference type="Pfam" id="PF12819">
    <property type="entry name" value="Malectin_like"/>
    <property type="match status" value="1"/>
</dbReference>
<dbReference type="InterPro" id="IPR032675">
    <property type="entry name" value="LRR_dom_sf"/>
</dbReference>
<dbReference type="SUPFAM" id="SSF56112">
    <property type="entry name" value="Protein kinase-like (PK-like)"/>
    <property type="match status" value="1"/>
</dbReference>
<evidence type="ECO:0000256" key="5">
    <source>
        <dbReference type="ARBA" id="ARBA00022679"/>
    </source>
</evidence>
<organism evidence="22">
    <name type="scientific">Pinus tabuliformis</name>
    <name type="common">Chinese red pine</name>
    <name type="synonym">Pinus leucosperma</name>
    <dbReference type="NCBI Taxonomy" id="88731"/>
    <lineage>
        <taxon>Eukaryota</taxon>
        <taxon>Viridiplantae</taxon>
        <taxon>Streptophyta</taxon>
        <taxon>Embryophyta</taxon>
        <taxon>Tracheophyta</taxon>
        <taxon>Spermatophyta</taxon>
        <taxon>Pinopsida</taxon>
        <taxon>Pinidae</taxon>
        <taxon>Conifers I</taxon>
        <taxon>Pinales</taxon>
        <taxon>Pinaceae</taxon>
        <taxon>Pinus</taxon>
        <taxon>Pinus subgen. Pinus</taxon>
    </lineage>
</organism>
<dbReference type="Gene3D" id="3.80.10.10">
    <property type="entry name" value="Ribonuclease Inhibitor"/>
    <property type="match status" value="1"/>
</dbReference>
<evidence type="ECO:0000256" key="3">
    <source>
        <dbReference type="ARBA" id="ARBA00022527"/>
    </source>
</evidence>
<name>A0A0K0M729_PINTB</name>
<keyword evidence="9 18" id="KW-0547">Nucleotide-binding</keyword>
<dbReference type="PROSITE" id="PS00107">
    <property type="entry name" value="PROTEIN_KINASE_ATP"/>
    <property type="match status" value="1"/>
</dbReference>
<evidence type="ECO:0000256" key="2">
    <source>
        <dbReference type="ARBA" id="ARBA00012513"/>
    </source>
</evidence>
<sequence length="947" mass="105163">MGVTVDKFRYGKWSSWIASVGVLLSLLALITAQPGFLSIDCGGKTNQSGEKNIRWVTDANYIDVGQTADIRDAYDYSGGSYLDTLRFFPKPLKKSCYQLPVTPNVPYLLRLWFMFGNYSGSQQFPSFAFSVETTGMLAIGNVTISKRDIPLYKERILVSSGTVLYICLIRTSEADDPFISAIELRTLQAGMYEQAKPGTMLISVWRYDVGGSFMLRYPEDKFDRIWKYSSDLIVSNSISLRFVSCDDPISTNNTKELPPPAVMQTAAVIVDNGFKFTVGPTNGHKLLLLLYFAEIEKLNMSEHRSFSVRINGEKRSETITSLSNYSTLERTFISNQAEDFNFALVSTSDATSGPIINAFETYKIVDTQPATYAQDHKALEAIKSRFGVKDWISDPCFLIPWKGIVCESNSSPKRISEIDLSGKNLTGLVPDDIRQLTALVKVSLYNNHLIGQLPNLSSLTMLERLYLQNNNLSGTLPSWLCELKNLKELNIENNNFSGVIPVQLLNGSLKFSYCGNPYLPMHKGKCTLHTAKKNKLKVILGITLGGILIIALALIVAIVVYWNKFRRNKQGVANKRSGLGMEPRSYLYQDYSMVTVPNSTKSRSFTLDEMIAATQGFSQEIGRGGFGSVFLGKLPEGKYIAVKLLSQFSQQGVQEFLNEVDLLSKIHHKNLVSLLGYCNESREIMLIYDYMSEGSLTDHLSGPNAHHSKLNWRTRLKIALDAAQGLEYLHVGCAPKIIHRDIKTANILLDSDLNGKLADFGLSKMTTDGEATHVTTAVKGTAGYLDPEYFHTQMLTEKSDVYSFGVVLLEIVCGRQPIDLKLPVAEVNMIRWVKPYLVDNDNPSKIAEIIDKKLGGGYDMTSITSVAKVAMRCVHAEPWSRPNVSEIVAELKEAIKHEDHRASVSISEEAGIQSSDLSSGPVSLSVDSTAHVGMEWSDNSNISQLGR</sequence>
<comment type="subcellular location">
    <subcellularLocation>
        <location evidence="1">Membrane</location>
        <topology evidence="1">Single-pass membrane protein</topology>
    </subcellularLocation>
</comment>
<evidence type="ECO:0000313" key="22">
    <source>
        <dbReference type="EMBL" id="AJP06318.1"/>
    </source>
</evidence>
<evidence type="ECO:0000256" key="12">
    <source>
        <dbReference type="ARBA" id="ARBA00022989"/>
    </source>
</evidence>
<dbReference type="AlphaFoldDB" id="A0A0K0M729"/>
<dbReference type="SUPFAM" id="SSF52058">
    <property type="entry name" value="L domain-like"/>
    <property type="match status" value="1"/>
</dbReference>
<evidence type="ECO:0000256" key="19">
    <source>
        <dbReference type="SAM" id="Phobius"/>
    </source>
</evidence>
<dbReference type="FunFam" id="3.80.10.10:FF:000041">
    <property type="entry name" value="LRR receptor-like serine/threonine-protein kinase ERECTA"/>
    <property type="match status" value="1"/>
</dbReference>
<feature type="domain" description="Protein kinase" evidence="21">
    <location>
        <begin position="615"/>
        <end position="895"/>
    </location>
</feature>
<comment type="catalytic activity">
    <reaction evidence="16">
        <text>L-threonyl-[protein] + ATP = O-phospho-L-threonyl-[protein] + ADP + H(+)</text>
        <dbReference type="Rhea" id="RHEA:46608"/>
        <dbReference type="Rhea" id="RHEA-COMP:11060"/>
        <dbReference type="Rhea" id="RHEA-COMP:11605"/>
        <dbReference type="ChEBI" id="CHEBI:15378"/>
        <dbReference type="ChEBI" id="CHEBI:30013"/>
        <dbReference type="ChEBI" id="CHEBI:30616"/>
        <dbReference type="ChEBI" id="CHEBI:61977"/>
        <dbReference type="ChEBI" id="CHEBI:456216"/>
        <dbReference type="EC" id="2.7.11.1"/>
    </reaction>
</comment>
<dbReference type="InterPro" id="IPR001245">
    <property type="entry name" value="Ser-Thr/Tyr_kinase_cat_dom"/>
</dbReference>
<keyword evidence="13 19" id="KW-0472">Membrane</keyword>
<dbReference type="InterPro" id="IPR011009">
    <property type="entry name" value="Kinase-like_dom_sf"/>
</dbReference>
<dbReference type="InterPro" id="IPR000719">
    <property type="entry name" value="Prot_kinase_dom"/>
</dbReference>
<evidence type="ECO:0000256" key="14">
    <source>
        <dbReference type="ARBA" id="ARBA00023170"/>
    </source>
</evidence>
<dbReference type="Pfam" id="PF07714">
    <property type="entry name" value="PK_Tyr_Ser-Thr"/>
    <property type="match status" value="1"/>
</dbReference>
<keyword evidence="5" id="KW-0808">Transferase</keyword>
<keyword evidence="12 19" id="KW-1133">Transmembrane helix</keyword>
<dbReference type="Gene3D" id="1.10.510.10">
    <property type="entry name" value="Transferase(Phosphotransferase) domain 1"/>
    <property type="match status" value="1"/>
</dbReference>
<accession>A0A0K0M729</accession>
<evidence type="ECO:0000256" key="11">
    <source>
        <dbReference type="ARBA" id="ARBA00022840"/>
    </source>
</evidence>
<dbReference type="EC" id="2.7.11.1" evidence="2"/>
<dbReference type="SMART" id="SM00220">
    <property type="entry name" value="S_TKc"/>
    <property type="match status" value="1"/>
</dbReference>
<dbReference type="GO" id="GO:0004674">
    <property type="term" value="F:protein serine/threonine kinase activity"/>
    <property type="evidence" value="ECO:0007669"/>
    <property type="project" value="UniProtKB-KW"/>
</dbReference>
<feature type="chain" id="PRO_5005451191" description="non-specific serine/threonine protein kinase" evidence="20">
    <location>
        <begin position="33"/>
        <end position="947"/>
    </location>
</feature>
<proteinExistence type="evidence at transcript level"/>
<evidence type="ECO:0000256" key="20">
    <source>
        <dbReference type="SAM" id="SignalP"/>
    </source>
</evidence>
<keyword evidence="6 19" id="KW-0812">Transmembrane</keyword>
<dbReference type="PROSITE" id="PS50011">
    <property type="entry name" value="PROTEIN_KINASE_DOM"/>
    <property type="match status" value="1"/>
</dbReference>
<evidence type="ECO:0000256" key="1">
    <source>
        <dbReference type="ARBA" id="ARBA00004167"/>
    </source>
</evidence>
<dbReference type="InterPro" id="IPR024788">
    <property type="entry name" value="Malectin-like_Carb-bd_dom"/>
</dbReference>
<keyword evidence="4" id="KW-0433">Leucine-rich repeat</keyword>
<feature type="transmembrane region" description="Helical" evidence="19">
    <location>
        <begin position="538"/>
        <end position="562"/>
    </location>
</feature>
<evidence type="ECO:0000256" key="9">
    <source>
        <dbReference type="ARBA" id="ARBA00022741"/>
    </source>
</evidence>
<dbReference type="Gene3D" id="2.60.120.430">
    <property type="entry name" value="Galactose-binding lectin"/>
    <property type="match status" value="2"/>
</dbReference>